<accession>A0A327Q3V0</accession>
<evidence type="ECO:0000259" key="1">
    <source>
        <dbReference type="Pfam" id="PF12867"/>
    </source>
</evidence>
<proteinExistence type="predicted"/>
<dbReference type="InterPro" id="IPR024775">
    <property type="entry name" value="DinB-like"/>
</dbReference>
<dbReference type="InterPro" id="IPR034660">
    <property type="entry name" value="DinB/YfiT-like"/>
</dbReference>
<evidence type="ECO:0000313" key="3">
    <source>
        <dbReference type="Proteomes" id="UP000249547"/>
    </source>
</evidence>
<feature type="domain" description="DinB-like" evidence="1">
    <location>
        <begin position="15"/>
        <end position="166"/>
    </location>
</feature>
<dbReference type="EMBL" id="QLLL01000012">
    <property type="protein sequence ID" value="RAI98411.1"/>
    <property type="molecule type" value="Genomic_DNA"/>
</dbReference>
<comment type="caution">
    <text evidence="2">The sequence shown here is derived from an EMBL/GenBank/DDBJ whole genome shotgun (WGS) entry which is preliminary data.</text>
</comment>
<dbReference type="Proteomes" id="UP000249547">
    <property type="component" value="Unassembled WGS sequence"/>
</dbReference>
<dbReference type="OrthoDB" id="954225at2"/>
<dbReference type="Pfam" id="PF12867">
    <property type="entry name" value="DinB_2"/>
    <property type="match status" value="1"/>
</dbReference>
<organism evidence="2 3">
    <name type="scientific">Chitinophaga skermanii</name>
    <dbReference type="NCBI Taxonomy" id="331697"/>
    <lineage>
        <taxon>Bacteria</taxon>
        <taxon>Pseudomonadati</taxon>
        <taxon>Bacteroidota</taxon>
        <taxon>Chitinophagia</taxon>
        <taxon>Chitinophagales</taxon>
        <taxon>Chitinophagaceae</taxon>
        <taxon>Chitinophaga</taxon>
    </lineage>
</organism>
<sequence length="186" mass="21872">MNKHTIHEQLNTRFNDFATFVKGLSNHRFVVSPEGKWSAGQQLDHLIKSVKPVNAALNMPKMLLRFWGTPKRPNMPYDELVAEYQQVLAAGGTTTRAYLPSIISEHQRDTLLKNYFQQKDKLLLQLGKWSEEELDKYQLPHPLLGKISMREVLYFTMYHTEHHLQTLQQREMPKKSWTDQLEQLLQ</sequence>
<evidence type="ECO:0000313" key="2">
    <source>
        <dbReference type="EMBL" id="RAI98411.1"/>
    </source>
</evidence>
<dbReference type="RefSeq" id="WP_111600160.1">
    <property type="nucleotide sequence ID" value="NZ_QLLL01000012.1"/>
</dbReference>
<dbReference type="SUPFAM" id="SSF109854">
    <property type="entry name" value="DinB/YfiT-like putative metalloenzymes"/>
    <property type="match status" value="1"/>
</dbReference>
<reference evidence="2 3" key="1">
    <citation type="submission" date="2018-06" db="EMBL/GenBank/DDBJ databases">
        <title>Genomic Encyclopedia of Archaeal and Bacterial Type Strains, Phase II (KMG-II): from individual species to whole genera.</title>
        <authorList>
            <person name="Goeker M."/>
        </authorList>
    </citation>
    <scope>NUCLEOTIDE SEQUENCE [LARGE SCALE GENOMIC DNA]</scope>
    <source>
        <strain evidence="2 3">DSM 23857</strain>
    </source>
</reference>
<dbReference type="AlphaFoldDB" id="A0A327Q3V0"/>
<protein>
    <submittedName>
        <fullName evidence="2">DinB family protein</fullName>
    </submittedName>
</protein>
<keyword evidence="3" id="KW-1185">Reference proteome</keyword>
<name>A0A327Q3V0_9BACT</name>
<gene>
    <name evidence="2" type="ORF">LX64_04773</name>
</gene>
<dbReference type="Gene3D" id="1.20.120.450">
    <property type="entry name" value="dinb family like domain"/>
    <property type="match status" value="1"/>
</dbReference>